<accession>A0A0M8P3W1</accession>
<reference evidence="1 2" key="1">
    <citation type="submission" date="2015-08" db="EMBL/GenBank/DDBJ databases">
        <title>Genome sequencing of Penicillium nordicum.</title>
        <authorList>
            <person name="Nguyen H.D."/>
            <person name="Seifert K.A."/>
        </authorList>
    </citation>
    <scope>NUCLEOTIDE SEQUENCE [LARGE SCALE GENOMIC DNA]</scope>
    <source>
        <strain evidence="1 2">DAOMC 185683</strain>
    </source>
</reference>
<sequence length="68" mass="7606">MFSFHLDFFSYQQSSDPILFAGCEKPESHGVTMGPRHGWQLEFLNQIGLEDLAIDDYAQIGGINSKNG</sequence>
<evidence type="ECO:0000313" key="2">
    <source>
        <dbReference type="Proteomes" id="UP000037696"/>
    </source>
</evidence>
<keyword evidence="2" id="KW-1185">Reference proteome</keyword>
<protein>
    <submittedName>
        <fullName evidence="1">Uncharacterized protein</fullName>
    </submittedName>
</protein>
<evidence type="ECO:0000313" key="1">
    <source>
        <dbReference type="EMBL" id="KOS40141.1"/>
    </source>
</evidence>
<dbReference type="AlphaFoldDB" id="A0A0M8P3W1"/>
<dbReference type="Proteomes" id="UP000037696">
    <property type="component" value="Unassembled WGS sequence"/>
</dbReference>
<comment type="caution">
    <text evidence="1">The sequence shown here is derived from an EMBL/GenBank/DDBJ whole genome shotgun (WGS) entry which is preliminary data.</text>
</comment>
<dbReference type="STRING" id="229535.A0A0M8P3W1"/>
<organism evidence="1 2">
    <name type="scientific">Penicillium nordicum</name>
    <dbReference type="NCBI Taxonomy" id="229535"/>
    <lineage>
        <taxon>Eukaryota</taxon>
        <taxon>Fungi</taxon>
        <taxon>Dikarya</taxon>
        <taxon>Ascomycota</taxon>
        <taxon>Pezizomycotina</taxon>
        <taxon>Eurotiomycetes</taxon>
        <taxon>Eurotiomycetidae</taxon>
        <taxon>Eurotiales</taxon>
        <taxon>Aspergillaceae</taxon>
        <taxon>Penicillium</taxon>
    </lineage>
</organism>
<name>A0A0M8P3W1_9EURO</name>
<gene>
    <name evidence="1" type="ORF">ACN38_g8989</name>
</gene>
<proteinExistence type="predicted"/>
<dbReference type="EMBL" id="LHQQ01000175">
    <property type="protein sequence ID" value="KOS40141.1"/>
    <property type="molecule type" value="Genomic_DNA"/>
</dbReference>